<evidence type="ECO:0000313" key="2">
    <source>
        <dbReference type="Proteomes" id="UP001497516"/>
    </source>
</evidence>
<accession>A0AAV2CQ64</accession>
<dbReference type="AlphaFoldDB" id="A0AAV2CQ64"/>
<keyword evidence="2" id="KW-1185">Reference proteome</keyword>
<evidence type="ECO:0000313" key="1">
    <source>
        <dbReference type="EMBL" id="CAL1358704.1"/>
    </source>
</evidence>
<protein>
    <submittedName>
        <fullName evidence="1">Uncharacterized protein</fullName>
    </submittedName>
</protein>
<dbReference type="Proteomes" id="UP001497516">
    <property type="component" value="Chromosome 10"/>
</dbReference>
<reference evidence="1 2" key="1">
    <citation type="submission" date="2024-04" db="EMBL/GenBank/DDBJ databases">
        <authorList>
            <person name="Fracassetti M."/>
        </authorList>
    </citation>
    <scope>NUCLEOTIDE SEQUENCE [LARGE SCALE GENOMIC DNA]</scope>
</reference>
<proteinExistence type="predicted"/>
<dbReference type="EMBL" id="OZ034814">
    <property type="protein sequence ID" value="CAL1358704.1"/>
    <property type="molecule type" value="Genomic_DNA"/>
</dbReference>
<sequence length="101" mass="11229">MDFSPPCFPTLVYVSTHWVYWLGKKRKVQSTAPCSKKASRYWFSRPHPYASFRVDEPPLPRFDGCSKLLAGRCNGAASPPCFGENPRHVEELPGFAGVGGP</sequence>
<organism evidence="1 2">
    <name type="scientific">Linum trigynum</name>
    <dbReference type="NCBI Taxonomy" id="586398"/>
    <lineage>
        <taxon>Eukaryota</taxon>
        <taxon>Viridiplantae</taxon>
        <taxon>Streptophyta</taxon>
        <taxon>Embryophyta</taxon>
        <taxon>Tracheophyta</taxon>
        <taxon>Spermatophyta</taxon>
        <taxon>Magnoliopsida</taxon>
        <taxon>eudicotyledons</taxon>
        <taxon>Gunneridae</taxon>
        <taxon>Pentapetalae</taxon>
        <taxon>rosids</taxon>
        <taxon>fabids</taxon>
        <taxon>Malpighiales</taxon>
        <taxon>Linaceae</taxon>
        <taxon>Linum</taxon>
    </lineage>
</organism>
<name>A0AAV2CQ64_9ROSI</name>
<gene>
    <name evidence="1" type="ORF">LTRI10_LOCUS6239</name>
</gene>